<dbReference type="Gene3D" id="3.40.50.720">
    <property type="entry name" value="NAD(P)-binding Rossmann-like Domain"/>
    <property type="match status" value="1"/>
</dbReference>
<feature type="domain" description="GFO/IDH/MocA-like oxidoreductase" evidence="3">
    <location>
        <begin position="132"/>
        <end position="261"/>
    </location>
</feature>
<protein>
    <submittedName>
        <fullName evidence="4">Gfo/Idh/MocA family oxidoreductase</fullName>
    </submittedName>
</protein>
<keyword evidence="1" id="KW-0560">Oxidoreductase</keyword>
<dbReference type="PANTHER" id="PTHR43818:SF11">
    <property type="entry name" value="BCDNA.GH03377"/>
    <property type="match status" value="1"/>
</dbReference>
<gene>
    <name evidence="4" type="ORF">GR316_12720</name>
</gene>
<evidence type="ECO:0000259" key="3">
    <source>
        <dbReference type="Pfam" id="PF22725"/>
    </source>
</evidence>
<dbReference type="SUPFAM" id="SSF55347">
    <property type="entry name" value="Glyceraldehyde-3-phosphate dehydrogenase-like, C-terminal domain"/>
    <property type="match status" value="1"/>
</dbReference>
<keyword evidence="4" id="KW-0614">Plasmid</keyword>
<dbReference type="InterPro" id="IPR000683">
    <property type="entry name" value="Gfo/Idh/MocA-like_OxRdtase_N"/>
</dbReference>
<dbReference type="EMBL" id="CP047291">
    <property type="protein sequence ID" value="QUS37232.1"/>
    <property type="molecule type" value="Genomic_DNA"/>
</dbReference>
<dbReference type="InterPro" id="IPR050463">
    <property type="entry name" value="Gfo/Idh/MocA_oxidrdct_glycsds"/>
</dbReference>
<dbReference type="InterPro" id="IPR036291">
    <property type="entry name" value="NAD(P)-bd_dom_sf"/>
</dbReference>
<dbReference type="Pfam" id="PF22725">
    <property type="entry name" value="GFO_IDH_MocA_C3"/>
    <property type="match status" value="1"/>
</dbReference>
<dbReference type="InterPro" id="IPR055170">
    <property type="entry name" value="GFO_IDH_MocA-like_dom"/>
</dbReference>
<dbReference type="AlphaFoldDB" id="A0A8J8MV17"/>
<dbReference type="GO" id="GO:0000166">
    <property type="term" value="F:nucleotide binding"/>
    <property type="evidence" value="ECO:0007669"/>
    <property type="project" value="InterPro"/>
</dbReference>
<evidence type="ECO:0000313" key="5">
    <source>
        <dbReference type="Proteomes" id="UP000679284"/>
    </source>
</evidence>
<organism evidence="4 5">
    <name type="scientific">Falsirhodobacter algicola</name>
    <dbReference type="NCBI Taxonomy" id="2692330"/>
    <lineage>
        <taxon>Bacteria</taxon>
        <taxon>Pseudomonadati</taxon>
        <taxon>Pseudomonadota</taxon>
        <taxon>Alphaproteobacteria</taxon>
        <taxon>Rhodobacterales</taxon>
        <taxon>Paracoccaceae</taxon>
        <taxon>Falsirhodobacter</taxon>
    </lineage>
</organism>
<accession>A0A8J8MV17</accession>
<dbReference type="KEGG" id="fap:GR316_12720"/>
<evidence type="ECO:0000256" key="1">
    <source>
        <dbReference type="ARBA" id="ARBA00023002"/>
    </source>
</evidence>
<feature type="domain" description="Gfo/Idh/MocA-like oxidoreductase N-terminal" evidence="2">
    <location>
        <begin position="7"/>
        <end position="114"/>
    </location>
</feature>
<dbReference type="Proteomes" id="UP000679284">
    <property type="component" value="Plasmid unnamed2"/>
</dbReference>
<evidence type="ECO:0000313" key="4">
    <source>
        <dbReference type="EMBL" id="QUS37232.1"/>
    </source>
</evidence>
<reference evidence="4" key="1">
    <citation type="submission" date="2020-01" db="EMBL/GenBank/DDBJ databases">
        <authorList>
            <person name="Yang Y."/>
            <person name="Kwon Y.M."/>
        </authorList>
    </citation>
    <scope>NUCLEOTIDE SEQUENCE</scope>
    <source>
        <strain evidence="4">PG104</strain>
        <plasmid evidence="4">unnamed2</plasmid>
    </source>
</reference>
<dbReference type="Pfam" id="PF01408">
    <property type="entry name" value="GFO_IDH_MocA"/>
    <property type="match status" value="1"/>
</dbReference>
<geneLocation type="plasmid" evidence="4 5">
    <name>unnamed2</name>
</geneLocation>
<sequence>MAQHDLSVAITGAGAISEFHLKGWQAQHGVTLAAICDPDRAKAQAQADRFGIPQVFTDMAEMLDAVRPDAVDIITPVASHAPLVRQAADRGVHVMCQKPMTPTVAEAEALIADVGERVRFMVHENYRYRPHYAELARRMADGEVGRLRHARLTVRASAVLDYPGRTPFLLNRQPYLADFRRLLVFEVLIHHLDALRAILGEMEVVSATLDRMNPALAGEDVALIQLRSADGALVVIDADIAAPGHPPLPADRLELLGEADTVIYDRDRITRLSSPEDVSLHDLTANYQACFTGAVTDFVEGLRTGRPFQTDRLDNLRTLKLMEGIYRAAGVEI</sequence>
<proteinExistence type="predicted"/>
<dbReference type="GO" id="GO:0016491">
    <property type="term" value="F:oxidoreductase activity"/>
    <property type="evidence" value="ECO:0007669"/>
    <property type="project" value="UniProtKB-KW"/>
</dbReference>
<name>A0A8J8MV17_9RHOB</name>
<dbReference type="RefSeq" id="WP_211785395.1">
    <property type="nucleotide sequence ID" value="NZ_CP047291.1"/>
</dbReference>
<dbReference type="SUPFAM" id="SSF51735">
    <property type="entry name" value="NAD(P)-binding Rossmann-fold domains"/>
    <property type="match status" value="1"/>
</dbReference>
<keyword evidence="5" id="KW-1185">Reference proteome</keyword>
<dbReference type="PANTHER" id="PTHR43818">
    <property type="entry name" value="BCDNA.GH03377"/>
    <property type="match status" value="1"/>
</dbReference>
<evidence type="ECO:0000259" key="2">
    <source>
        <dbReference type="Pfam" id="PF01408"/>
    </source>
</evidence>
<dbReference type="Gene3D" id="3.30.360.10">
    <property type="entry name" value="Dihydrodipicolinate Reductase, domain 2"/>
    <property type="match status" value="1"/>
</dbReference>